<protein>
    <submittedName>
        <fullName evidence="1">Unannotated protein</fullName>
    </submittedName>
</protein>
<dbReference type="AlphaFoldDB" id="A0A6J6Z4M9"/>
<proteinExistence type="predicted"/>
<evidence type="ECO:0000313" key="1">
    <source>
        <dbReference type="EMBL" id="CAB4816419.1"/>
    </source>
</evidence>
<sequence>MSEGIEVVDELLVRRRFGSEVDGTTEFEVSESSSSVVGIVVGGTLERGRSCRGTDDLGTSVDSVSFSCESPPDASSGLELRAIGVIKMAKVGST</sequence>
<name>A0A6J6Z4M9_9ZZZZ</name>
<reference evidence="1" key="1">
    <citation type="submission" date="2020-05" db="EMBL/GenBank/DDBJ databases">
        <authorList>
            <person name="Chiriac C."/>
            <person name="Salcher M."/>
            <person name="Ghai R."/>
            <person name="Kavagutti S V."/>
        </authorList>
    </citation>
    <scope>NUCLEOTIDE SEQUENCE</scope>
</reference>
<gene>
    <name evidence="1" type="ORF">UFOPK3004_01577</name>
</gene>
<accession>A0A6J6Z4M9</accession>
<organism evidence="1">
    <name type="scientific">freshwater metagenome</name>
    <dbReference type="NCBI Taxonomy" id="449393"/>
    <lineage>
        <taxon>unclassified sequences</taxon>
        <taxon>metagenomes</taxon>
        <taxon>ecological metagenomes</taxon>
    </lineage>
</organism>
<dbReference type="EMBL" id="CAFAAL010000186">
    <property type="protein sequence ID" value="CAB4816419.1"/>
    <property type="molecule type" value="Genomic_DNA"/>
</dbReference>